<dbReference type="RefSeq" id="WP_145042270.1">
    <property type="nucleotide sequence ID" value="NZ_CP036347.1"/>
</dbReference>
<dbReference type="EMBL" id="CP036347">
    <property type="protein sequence ID" value="QDU04504.1"/>
    <property type="molecule type" value="Genomic_DNA"/>
</dbReference>
<dbReference type="InterPro" id="IPR043710">
    <property type="entry name" value="DUF5650"/>
</dbReference>
<evidence type="ECO:0000313" key="1">
    <source>
        <dbReference type="EMBL" id="QDU04504.1"/>
    </source>
</evidence>
<dbReference type="InterPro" id="IPR036439">
    <property type="entry name" value="Dockerin_dom_sf"/>
</dbReference>
<reference evidence="1 2" key="1">
    <citation type="submission" date="2019-02" db="EMBL/GenBank/DDBJ databases">
        <title>Deep-cultivation of Planctomycetes and their phenomic and genomic characterization uncovers novel biology.</title>
        <authorList>
            <person name="Wiegand S."/>
            <person name="Jogler M."/>
            <person name="Boedeker C."/>
            <person name="Pinto D."/>
            <person name="Vollmers J."/>
            <person name="Rivas-Marin E."/>
            <person name="Kohn T."/>
            <person name="Peeters S.H."/>
            <person name="Heuer A."/>
            <person name="Rast P."/>
            <person name="Oberbeckmann S."/>
            <person name="Bunk B."/>
            <person name="Jeske O."/>
            <person name="Meyerdierks A."/>
            <person name="Storesund J.E."/>
            <person name="Kallscheuer N."/>
            <person name="Luecker S."/>
            <person name="Lage O.M."/>
            <person name="Pohl T."/>
            <person name="Merkel B.J."/>
            <person name="Hornburger P."/>
            <person name="Mueller R.-W."/>
            <person name="Bruemmer F."/>
            <person name="Labrenz M."/>
            <person name="Spormann A.M."/>
            <person name="Op den Camp H."/>
            <person name="Overmann J."/>
            <person name="Amann R."/>
            <person name="Jetten M.S.M."/>
            <person name="Mascher T."/>
            <person name="Medema M.H."/>
            <person name="Devos D.P."/>
            <person name="Kaster A.-K."/>
            <person name="Ovreas L."/>
            <person name="Rohde M."/>
            <person name="Galperin M.Y."/>
            <person name="Jogler C."/>
        </authorList>
    </citation>
    <scope>NUCLEOTIDE SEQUENCE [LARGE SCALE GENOMIC DNA]</scope>
    <source>
        <strain evidence="1 2">V6</strain>
    </source>
</reference>
<dbReference type="Gene3D" id="1.10.1330.10">
    <property type="entry name" value="Dockerin domain"/>
    <property type="match status" value="1"/>
</dbReference>
<dbReference type="Pfam" id="PF18888">
    <property type="entry name" value="DUF5650"/>
    <property type="match status" value="14"/>
</dbReference>
<gene>
    <name evidence="1" type="ORF">V6x_42320</name>
</gene>
<sequence>MKLKSNFTCAALRFIPELLQRQAKQKRRRTARAATQRRQPAACLVESLEDRRLLTAAFAEFIDPNPSADNGFGDSVVPLSTGNVVITAPWDDTGGEDAGAVYLFDGSTGNLISTLIGSTDDDRLGLSGVTALATGNYVICSPYWDNGSWDDAGAVTFGNGNTGVSGTVSSSNSLVGSYYNDYLGRINYIEDIPAVTALPNGNYVVSSPNWDTPSAQDAGAVTFGNGHTGVTGSITASNSLIGTTSYDAVGGTGVTLLDNGNYVVSAPNWDQIRIQEGGFVQRTTDVGAVTWGSQSTGVTGIISSSNSLVGSQTNDYVGGMFLGNSGVTVLPNGNYVVSSPYWNNGTLTQAGAVTFGNGNSGTTGIVSVNNSLVGSSISDHVGSIESVYSVSSETSITVLSNGNYIVSSPYWNNGSVLNAGAVTFASGTAGISGVISSTNSLVGSSTNDEIGGWSRGGMRSITELSNGNFVISSPDWDHGSATDAGAVTFGNGTTGVTGVLSAANSLVGSSSDDQVGLFNKYELSFVTTLTNGNYVVSSPFWDNDDLSDAGAVTFGNGTTGTSGVISSANSLVGSSSDDRLGYTNSRGISAVTPLSNGNYVVSSPDWDNGSNQDAGAFTFGNGISGTSGVINASNSFVGTSAEDELGSMDFEHTSAVTALPNGNYVLTSPSWDNGDLYNAGAVTFGDGTTGVTGVISAANSLIGTREYDRLGYSGVTVLTNGNYVITSPFWNNPNGMGPYGIAYATGAVTFANGSTGITGTISESNSLVGTISDDTVGGTNYDGFTGVIPLTNGNYIVSSRYWTFGLEAVAGAVTFGNGTTGVQGPVSSENSLIGTQINDLVGDISFSGFNSVHALPNGNYVVMASYWDNGTIQDAGAITLGNGSTGSNGIISANNSLVGSTQYDYIGINDPEGTYELTILDNSNFLVTSPGWDAGANFNLAAVTFVNGTNGINGPLSANNSVSGQNSRTELPQIILDAVNNAFYISYSDQGKVYAGSQGTGLVQTSIDEISDLSIDKNAAQQTVNLTGITAGGAATNPRRVTATSNHPALIPDPTVIYNSPAETGSLTFTPVADQSGLAIITVTVEDGGLDGDLDTQEDNGFFQRTFNVFVDYSGESVSAEINLQVVSSPTDINANGTASNLPDHQSDVLEWSSFWVELWVNTDDNFSQGIFSTSLDLNYQSAYTTATAIEFGPAFSLNQSGTIDDASGSITGLSAETAQTELGDSEHLLFARIRFESLANDGVDLDLDQQQIGPHDLELAFTSAEVGLVSGLPVTITDSPLQTTSIWANPYDLNDDDAITFKDLLLFASAYGETPSQSQSGYAWFADLNQNDRVEFKDLLLFASNYGKRKLESPAIIYPLNYPDAWNNQLRLAAAVPAPQNPTPLSQTTAEEVLHTAKTDLTSQLSPEDQLQLDAIQVQVVDLQGSVLGRATENIIYLDSTAAGQGWFIDPTPRDHSEFQQTEDLSLVALPDSDADGQIDLWTVIRHELLHLLGYEHQEQGLLESTLLPGVRKLTDWEQDADLYFASLQAETELSPF</sequence>
<dbReference type="Proteomes" id="UP000320722">
    <property type="component" value="Chromosome"/>
</dbReference>
<dbReference type="PROSITE" id="PS00018">
    <property type="entry name" value="EF_HAND_1"/>
    <property type="match status" value="2"/>
</dbReference>
<evidence type="ECO:0000313" key="2">
    <source>
        <dbReference type="Proteomes" id="UP000320722"/>
    </source>
</evidence>
<proteinExistence type="predicted"/>
<accession>A0A517WGX1</accession>
<protein>
    <submittedName>
        <fullName evidence="1">Uncharacterized protein</fullName>
    </submittedName>
</protein>
<dbReference type="GO" id="GO:0000272">
    <property type="term" value="P:polysaccharide catabolic process"/>
    <property type="evidence" value="ECO:0007669"/>
    <property type="project" value="InterPro"/>
</dbReference>
<dbReference type="InterPro" id="IPR018247">
    <property type="entry name" value="EF_Hand_1_Ca_BS"/>
</dbReference>
<name>A0A517WGX1_9PLAN</name>
<organism evidence="1 2">
    <name type="scientific">Gimesia chilikensis</name>
    <dbReference type="NCBI Taxonomy" id="2605989"/>
    <lineage>
        <taxon>Bacteria</taxon>
        <taxon>Pseudomonadati</taxon>
        <taxon>Planctomycetota</taxon>
        <taxon>Planctomycetia</taxon>
        <taxon>Planctomycetales</taxon>
        <taxon>Planctomycetaceae</taxon>
        <taxon>Gimesia</taxon>
    </lineage>
</organism>